<dbReference type="EMBL" id="REGN01002087">
    <property type="protein sequence ID" value="RNA30442.1"/>
    <property type="molecule type" value="Genomic_DNA"/>
</dbReference>
<evidence type="ECO:0000256" key="1">
    <source>
        <dbReference type="SAM" id="MobiDB-lite"/>
    </source>
</evidence>
<comment type="caution">
    <text evidence="2">The sequence shown here is derived from an EMBL/GenBank/DDBJ whole genome shotgun (WGS) entry which is preliminary data.</text>
</comment>
<dbReference type="Proteomes" id="UP000276133">
    <property type="component" value="Unassembled WGS sequence"/>
</dbReference>
<keyword evidence="3" id="KW-1185">Reference proteome</keyword>
<feature type="compositionally biased region" description="Acidic residues" evidence="1">
    <location>
        <begin position="115"/>
        <end position="132"/>
    </location>
</feature>
<organism evidence="2 3">
    <name type="scientific">Brachionus plicatilis</name>
    <name type="common">Marine rotifer</name>
    <name type="synonym">Brachionus muelleri</name>
    <dbReference type="NCBI Taxonomy" id="10195"/>
    <lineage>
        <taxon>Eukaryota</taxon>
        <taxon>Metazoa</taxon>
        <taxon>Spiralia</taxon>
        <taxon>Gnathifera</taxon>
        <taxon>Rotifera</taxon>
        <taxon>Eurotatoria</taxon>
        <taxon>Monogononta</taxon>
        <taxon>Pseudotrocha</taxon>
        <taxon>Ploima</taxon>
        <taxon>Brachionidae</taxon>
        <taxon>Brachionus</taxon>
    </lineage>
</organism>
<evidence type="ECO:0000313" key="3">
    <source>
        <dbReference type="Proteomes" id="UP000276133"/>
    </source>
</evidence>
<protein>
    <submittedName>
        <fullName evidence="2">Uncharacterized protein</fullName>
    </submittedName>
</protein>
<name>A0A3M7S3U8_BRAPC</name>
<gene>
    <name evidence="2" type="ORF">BpHYR1_018055</name>
</gene>
<reference evidence="2 3" key="1">
    <citation type="journal article" date="2018" name="Sci. Rep.">
        <title>Genomic signatures of local adaptation to the degree of environmental predictability in rotifers.</title>
        <authorList>
            <person name="Franch-Gras L."/>
            <person name="Hahn C."/>
            <person name="Garcia-Roger E.M."/>
            <person name="Carmona M.J."/>
            <person name="Serra M."/>
            <person name="Gomez A."/>
        </authorList>
    </citation>
    <scope>NUCLEOTIDE SEQUENCE [LARGE SCALE GENOMIC DNA]</scope>
    <source>
        <strain evidence="2">HYR1</strain>
    </source>
</reference>
<proteinExistence type="predicted"/>
<sequence>MFNLKFNWVVVTCIANNNIQSFEPIHSALNRFCCYLLKQFLKNLTNRNIASYLNWYKEGFNTLGKVSKCTIKIENLLYCLLKSQILEVKGYHQTQCLKISKLFEQKPKVNNFEANQDDSNQENDLDVSNDCL</sequence>
<accession>A0A3M7S3U8</accession>
<feature type="region of interest" description="Disordered" evidence="1">
    <location>
        <begin position="113"/>
        <end position="132"/>
    </location>
</feature>
<evidence type="ECO:0000313" key="2">
    <source>
        <dbReference type="EMBL" id="RNA30442.1"/>
    </source>
</evidence>
<dbReference type="AlphaFoldDB" id="A0A3M7S3U8"/>